<evidence type="ECO:0000313" key="2">
    <source>
        <dbReference type="EMBL" id="MEA5391688.1"/>
    </source>
</evidence>
<accession>A0ABU5RV96</accession>
<keyword evidence="3" id="KW-1185">Reference proteome</keyword>
<keyword evidence="1" id="KW-0175">Coiled coil</keyword>
<organism evidence="2 3">
    <name type="scientific">Cyanobium gracile UHCC 0139</name>
    <dbReference type="NCBI Taxonomy" id="3110308"/>
    <lineage>
        <taxon>Bacteria</taxon>
        <taxon>Bacillati</taxon>
        <taxon>Cyanobacteriota</taxon>
        <taxon>Cyanophyceae</taxon>
        <taxon>Synechococcales</taxon>
        <taxon>Prochlorococcaceae</taxon>
        <taxon>Cyanobium</taxon>
    </lineage>
</organism>
<proteinExistence type="predicted"/>
<dbReference type="Proteomes" id="UP001304461">
    <property type="component" value="Unassembled WGS sequence"/>
</dbReference>
<evidence type="ECO:0000256" key="1">
    <source>
        <dbReference type="SAM" id="Coils"/>
    </source>
</evidence>
<gene>
    <name evidence="2" type="ORF">VB738_10510</name>
</gene>
<comment type="caution">
    <text evidence="2">The sequence shown here is derived from an EMBL/GenBank/DDBJ whole genome shotgun (WGS) entry which is preliminary data.</text>
</comment>
<dbReference type="EMBL" id="JAYGHX010000006">
    <property type="protein sequence ID" value="MEA5391688.1"/>
    <property type="molecule type" value="Genomic_DNA"/>
</dbReference>
<evidence type="ECO:0000313" key="3">
    <source>
        <dbReference type="Proteomes" id="UP001304461"/>
    </source>
</evidence>
<sequence>MTTTRSPWADLIPPDDMPHLPESLELPSAALRAIVAACSEVAARNAFDYLGCAETAEVLAASVPDLTPAAAAVLLGTLAESLELEPLNYPEDLLEVIRDESWPDAFDVDKEDVATVAGAMREAFDALEPCTFPALPDDAIDPRAIPATLSPRPATAHDVIALTAWTAFTFPERPNPEIGWPLVVVQGEALPVPGLEALEALRHYSALTHDPVEPGHPDSWEVLLELPPLDAQALARRAEAEAAKAASRSDRMRAEEAAYDVDRLAREINRANAAATVAAMLARARLTRP</sequence>
<dbReference type="RefSeq" id="WP_323305709.1">
    <property type="nucleotide sequence ID" value="NZ_JAYGHX010000006.1"/>
</dbReference>
<name>A0ABU5RV96_9CYAN</name>
<reference evidence="2 3" key="1">
    <citation type="submission" date="2023-12" db="EMBL/GenBank/DDBJ databases">
        <title>Baltic Sea Cyanobacteria.</title>
        <authorList>
            <person name="Delbaje E."/>
            <person name="Fewer D.P."/>
            <person name="Shishido T.K."/>
        </authorList>
    </citation>
    <scope>NUCLEOTIDE SEQUENCE [LARGE SCALE GENOMIC DNA]</scope>
    <source>
        <strain evidence="2 3">UHCC 0139</strain>
    </source>
</reference>
<protein>
    <submittedName>
        <fullName evidence="2">Uncharacterized protein</fullName>
    </submittedName>
</protein>
<feature type="coiled-coil region" evidence="1">
    <location>
        <begin position="235"/>
        <end position="274"/>
    </location>
</feature>